<dbReference type="EMBL" id="MU001809">
    <property type="protein sequence ID" value="KAF2797308.1"/>
    <property type="molecule type" value="Genomic_DNA"/>
</dbReference>
<dbReference type="AlphaFoldDB" id="A0A6A6XMA4"/>
<sequence length="85" mass="9220">MRFFFLLPLGLALPLRIHVLGATVNPLHRRQIDCSSYGEFEPYTGACETTNCGAQGRNCDAEGFSGCVGFPNVQCPLKGCACTNY</sequence>
<evidence type="ECO:0000313" key="3">
    <source>
        <dbReference type="Proteomes" id="UP000799757"/>
    </source>
</evidence>
<feature type="chain" id="PRO_5025570251" evidence="1">
    <location>
        <begin position="23"/>
        <end position="85"/>
    </location>
</feature>
<feature type="signal peptide" evidence="1">
    <location>
        <begin position="1"/>
        <end position="22"/>
    </location>
</feature>
<name>A0A6A6XMA4_9PLEO</name>
<gene>
    <name evidence="2" type="ORF">K505DRAFT_144576</name>
</gene>
<keyword evidence="3" id="KW-1185">Reference proteome</keyword>
<keyword evidence="1" id="KW-0732">Signal</keyword>
<protein>
    <submittedName>
        <fullName evidence="2">Uncharacterized protein</fullName>
    </submittedName>
</protein>
<proteinExistence type="predicted"/>
<reference evidence="2" key="1">
    <citation type="journal article" date="2020" name="Stud. Mycol.">
        <title>101 Dothideomycetes genomes: a test case for predicting lifestyles and emergence of pathogens.</title>
        <authorList>
            <person name="Haridas S."/>
            <person name="Albert R."/>
            <person name="Binder M."/>
            <person name="Bloem J."/>
            <person name="Labutti K."/>
            <person name="Salamov A."/>
            <person name="Andreopoulos B."/>
            <person name="Baker S."/>
            <person name="Barry K."/>
            <person name="Bills G."/>
            <person name="Bluhm B."/>
            <person name="Cannon C."/>
            <person name="Castanera R."/>
            <person name="Culley D."/>
            <person name="Daum C."/>
            <person name="Ezra D."/>
            <person name="Gonzalez J."/>
            <person name="Henrissat B."/>
            <person name="Kuo A."/>
            <person name="Liang C."/>
            <person name="Lipzen A."/>
            <person name="Lutzoni F."/>
            <person name="Magnuson J."/>
            <person name="Mondo S."/>
            <person name="Nolan M."/>
            <person name="Ohm R."/>
            <person name="Pangilinan J."/>
            <person name="Park H.-J."/>
            <person name="Ramirez L."/>
            <person name="Alfaro M."/>
            <person name="Sun H."/>
            <person name="Tritt A."/>
            <person name="Yoshinaga Y."/>
            <person name="Zwiers L.-H."/>
            <person name="Turgeon B."/>
            <person name="Goodwin S."/>
            <person name="Spatafora J."/>
            <person name="Crous P."/>
            <person name="Grigoriev I."/>
        </authorList>
    </citation>
    <scope>NUCLEOTIDE SEQUENCE</scope>
    <source>
        <strain evidence="2">CBS 109.77</strain>
    </source>
</reference>
<organism evidence="2 3">
    <name type="scientific">Melanomma pulvis-pyrius CBS 109.77</name>
    <dbReference type="NCBI Taxonomy" id="1314802"/>
    <lineage>
        <taxon>Eukaryota</taxon>
        <taxon>Fungi</taxon>
        <taxon>Dikarya</taxon>
        <taxon>Ascomycota</taxon>
        <taxon>Pezizomycotina</taxon>
        <taxon>Dothideomycetes</taxon>
        <taxon>Pleosporomycetidae</taxon>
        <taxon>Pleosporales</taxon>
        <taxon>Melanommataceae</taxon>
        <taxon>Melanomma</taxon>
    </lineage>
</organism>
<evidence type="ECO:0000256" key="1">
    <source>
        <dbReference type="SAM" id="SignalP"/>
    </source>
</evidence>
<evidence type="ECO:0000313" key="2">
    <source>
        <dbReference type="EMBL" id="KAF2797308.1"/>
    </source>
</evidence>
<dbReference type="OrthoDB" id="3339017at2759"/>
<accession>A0A6A6XMA4</accession>
<dbReference type="Proteomes" id="UP000799757">
    <property type="component" value="Unassembled WGS sequence"/>
</dbReference>